<accession>A0A433RT59</accession>
<name>A0A433RT59_9BACL</name>
<reference evidence="1 2" key="1">
    <citation type="submission" date="2014-11" db="EMBL/GenBank/DDBJ databases">
        <title>Genome sequence and analysis of novel Kurthia sp.</title>
        <authorList>
            <person name="Lawson J.N."/>
            <person name="Gonzalez J.E."/>
            <person name="Rinauldi L."/>
            <person name="Xuan Z."/>
            <person name="Firman A."/>
            <person name="Shaddox L."/>
            <person name="Trudeau A."/>
            <person name="Shah S."/>
            <person name="Reiman D."/>
        </authorList>
    </citation>
    <scope>NUCLEOTIDE SEQUENCE [LARGE SCALE GENOMIC DNA]</scope>
    <source>
        <strain evidence="1 2">3B1D</strain>
    </source>
</reference>
<evidence type="ECO:0000313" key="2">
    <source>
        <dbReference type="Proteomes" id="UP000288623"/>
    </source>
</evidence>
<organism evidence="1 2">
    <name type="scientific">Candidatus Kurthia intestinigallinarum</name>
    <dbReference type="NCBI Taxonomy" id="1562256"/>
    <lineage>
        <taxon>Bacteria</taxon>
        <taxon>Bacillati</taxon>
        <taxon>Bacillota</taxon>
        <taxon>Bacilli</taxon>
        <taxon>Bacillales</taxon>
        <taxon>Caryophanaceae</taxon>
        <taxon>Kurthia</taxon>
    </lineage>
</organism>
<dbReference type="Proteomes" id="UP000288623">
    <property type="component" value="Unassembled WGS sequence"/>
</dbReference>
<dbReference type="InterPro" id="IPR013367">
    <property type="entry name" value="Flagellar_put"/>
</dbReference>
<proteinExistence type="predicted"/>
<dbReference type="EMBL" id="JTFC01000031">
    <property type="protein sequence ID" value="RUS55344.1"/>
    <property type="molecule type" value="Genomic_DNA"/>
</dbReference>
<comment type="caution">
    <text evidence="1">The sequence shown here is derived from an EMBL/GenBank/DDBJ whole genome shotgun (WGS) entry which is preliminary data.</text>
</comment>
<gene>
    <name evidence="1" type="ORF">QI30_10405</name>
</gene>
<dbReference type="AlphaFoldDB" id="A0A433RT59"/>
<dbReference type="NCBIfam" id="TIGR02530">
    <property type="entry name" value="flg_new"/>
    <property type="match status" value="1"/>
</dbReference>
<keyword evidence="2" id="KW-1185">Reference proteome</keyword>
<keyword evidence="1" id="KW-0282">Flagellum</keyword>
<keyword evidence="1" id="KW-0966">Cell projection</keyword>
<protein>
    <submittedName>
        <fullName evidence="1">Flagellar protein</fullName>
    </submittedName>
</protein>
<dbReference type="Pfam" id="PF12611">
    <property type="entry name" value="Flagellar_put"/>
    <property type="match status" value="1"/>
</dbReference>
<evidence type="ECO:0000313" key="1">
    <source>
        <dbReference type="EMBL" id="RUS55344.1"/>
    </source>
</evidence>
<sequence length="125" mass="14182">MNLLRYIQPLQPANTVKQSPNVVPYKKVPTQNFQDVLNQHNSLKISKHASQRLAQRNIKINEVEWQKITSKVLEAKEKGVQEPLVVTPKTTMIVSAKNMTVITAMSREESENQLFTNIDGTIILS</sequence>
<keyword evidence="1" id="KW-0969">Cilium</keyword>